<evidence type="ECO:0000256" key="1">
    <source>
        <dbReference type="ARBA" id="ARBA00022603"/>
    </source>
</evidence>
<keyword evidence="3" id="KW-0949">S-adenosyl-L-methionine</keyword>
<dbReference type="STRING" id="1304275.C41B8_01495"/>
<keyword evidence="1 5" id="KW-0489">Methyltransferase</keyword>
<reference evidence="5 6" key="1">
    <citation type="submission" date="2013-03" db="EMBL/GenBank/DDBJ databases">
        <title>Salinisphaera hydrothermalis C41B8 Genome Sequencing.</title>
        <authorList>
            <person name="Li C."/>
            <person name="Lai Q."/>
            <person name="Shao Z."/>
        </authorList>
    </citation>
    <scope>NUCLEOTIDE SEQUENCE [LARGE SCALE GENOMIC DNA]</scope>
    <source>
        <strain evidence="5 6">C41B8</strain>
    </source>
</reference>
<name>A0A084IRP8_SALHC</name>
<accession>A0A084IRP8</accession>
<dbReference type="CDD" id="cd02440">
    <property type="entry name" value="AdoMet_MTases"/>
    <property type="match status" value="1"/>
</dbReference>
<dbReference type="SUPFAM" id="SSF53335">
    <property type="entry name" value="S-adenosyl-L-methionine-dependent methyltransferases"/>
    <property type="match status" value="1"/>
</dbReference>
<dbReference type="EMBL" id="APNK01000001">
    <property type="protein sequence ID" value="KEZ79382.1"/>
    <property type="molecule type" value="Genomic_DNA"/>
</dbReference>
<organism evidence="5 6">
    <name type="scientific">Salinisphaera hydrothermalis (strain C41B8)</name>
    <dbReference type="NCBI Taxonomy" id="1304275"/>
    <lineage>
        <taxon>Bacteria</taxon>
        <taxon>Pseudomonadati</taxon>
        <taxon>Pseudomonadota</taxon>
        <taxon>Gammaproteobacteria</taxon>
        <taxon>Salinisphaerales</taxon>
        <taxon>Salinisphaeraceae</taxon>
        <taxon>Salinisphaera</taxon>
    </lineage>
</organism>
<dbReference type="Pfam" id="PF13649">
    <property type="entry name" value="Methyltransf_25"/>
    <property type="match status" value="1"/>
</dbReference>
<dbReference type="eggNOG" id="COG2890">
    <property type="taxonomic scope" value="Bacteria"/>
</dbReference>
<dbReference type="Proteomes" id="UP000028302">
    <property type="component" value="Unassembled WGS sequence"/>
</dbReference>
<dbReference type="InterPro" id="IPR041698">
    <property type="entry name" value="Methyltransf_25"/>
</dbReference>
<evidence type="ECO:0000256" key="2">
    <source>
        <dbReference type="ARBA" id="ARBA00022679"/>
    </source>
</evidence>
<keyword evidence="6" id="KW-1185">Reference proteome</keyword>
<evidence type="ECO:0000313" key="5">
    <source>
        <dbReference type="EMBL" id="KEZ79382.1"/>
    </source>
</evidence>
<dbReference type="InterPro" id="IPR029063">
    <property type="entry name" value="SAM-dependent_MTases_sf"/>
</dbReference>
<gene>
    <name evidence="5" type="ORF">C41B8_01495</name>
</gene>
<evidence type="ECO:0000313" key="6">
    <source>
        <dbReference type="Proteomes" id="UP000028302"/>
    </source>
</evidence>
<proteinExistence type="predicted"/>
<feature type="domain" description="Methyltransferase" evidence="4">
    <location>
        <begin position="49"/>
        <end position="141"/>
    </location>
</feature>
<protein>
    <submittedName>
        <fullName evidence="5">Methyltransferase</fullName>
    </submittedName>
</protein>
<dbReference type="AlphaFoldDB" id="A0A084IRP8"/>
<dbReference type="GO" id="GO:0008168">
    <property type="term" value="F:methyltransferase activity"/>
    <property type="evidence" value="ECO:0007669"/>
    <property type="project" value="UniProtKB-KW"/>
</dbReference>
<keyword evidence="2 5" id="KW-0808">Transferase</keyword>
<dbReference type="PANTHER" id="PTHR43464">
    <property type="entry name" value="METHYLTRANSFERASE"/>
    <property type="match status" value="1"/>
</dbReference>
<evidence type="ECO:0000259" key="4">
    <source>
        <dbReference type="Pfam" id="PF13649"/>
    </source>
</evidence>
<evidence type="ECO:0000256" key="3">
    <source>
        <dbReference type="ARBA" id="ARBA00022691"/>
    </source>
</evidence>
<dbReference type="PANTHER" id="PTHR43464:SF19">
    <property type="entry name" value="UBIQUINONE BIOSYNTHESIS O-METHYLTRANSFERASE, MITOCHONDRIAL"/>
    <property type="match status" value="1"/>
</dbReference>
<comment type="caution">
    <text evidence="5">The sequence shown here is derived from an EMBL/GenBank/DDBJ whole genome shotgun (WGS) entry which is preliminary data.</text>
</comment>
<dbReference type="Gene3D" id="3.40.50.150">
    <property type="entry name" value="Vaccinia Virus protein VP39"/>
    <property type="match status" value="1"/>
</dbReference>
<sequence>MMSQRIGRTGFDARFAADSDPWGTFVHRDEARKRRAILCALGAGLQGRVLELGCGNGSNSIALARRAWTLDACDAAPSAVRLTAAALADQPRASVYCRVLPGRFPRARYDAVVIAELLYYLRPYAMQRLAADVGRALTPGGRLVLAHHHVDFHDTAQTSRAIHRRFIAHTGRSWHPRFQHQNRRWTVESGRLVSPALPARDRSRTPPRYTSRRP</sequence>
<dbReference type="GO" id="GO:0032259">
    <property type="term" value="P:methylation"/>
    <property type="evidence" value="ECO:0007669"/>
    <property type="project" value="UniProtKB-KW"/>
</dbReference>